<evidence type="ECO:0000313" key="6">
    <source>
        <dbReference type="Proteomes" id="UP001501222"/>
    </source>
</evidence>
<proteinExistence type="predicted"/>
<accession>A0ABP6Z5K8</accession>
<feature type="compositionally biased region" description="Pro residues" evidence="1">
    <location>
        <begin position="222"/>
        <end position="231"/>
    </location>
</feature>
<dbReference type="CDD" id="cd12797">
    <property type="entry name" value="M23_peptidase"/>
    <property type="match status" value="1"/>
</dbReference>
<dbReference type="Pfam" id="PF01551">
    <property type="entry name" value="Peptidase_M23"/>
    <property type="match status" value="1"/>
</dbReference>
<dbReference type="SUPFAM" id="SSF51261">
    <property type="entry name" value="Duplicated hybrid motif"/>
    <property type="match status" value="1"/>
</dbReference>
<feature type="transmembrane region" description="Helical" evidence="2">
    <location>
        <begin position="288"/>
        <end position="308"/>
    </location>
</feature>
<evidence type="ECO:0000259" key="4">
    <source>
        <dbReference type="Pfam" id="PF01551"/>
    </source>
</evidence>
<evidence type="ECO:0000313" key="5">
    <source>
        <dbReference type="EMBL" id="GAA3598767.1"/>
    </source>
</evidence>
<evidence type="ECO:0000256" key="2">
    <source>
        <dbReference type="SAM" id="Phobius"/>
    </source>
</evidence>
<dbReference type="RefSeq" id="WP_344850234.1">
    <property type="nucleotide sequence ID" value="NZ_BAABAA010000023.1"/>
</dbReference>
<keyword evidence="3" id="KW-0732">Signal</keyword>
<sequence length="311" mass="31598">MTFTLLATVALLAPTTPTNPAPATALTAAITALATPATLPAWATPATLPAWATPATLPAWATPATLPAWATPAPAPPTAAPAQPAAVWPLSPRPEVVRGFAPPPKPWLPGHRGLDLRGSPGQQVRSATSGTVTYAGPLAGRGVIVIATGPLRTTYEPVIPTVRKGTQVTPGTPLGHLSAAASHCAPATCLHWGLLESTTYLNPLSLLPHHPVRLLPTSPADPNAPVPGPPAPRHDSAPIQATPPTAMPAELPPPRPTTPPTAPQPADSRIPRRQASPPAVEASPRGGFASSVVVGLAAAGTLIGSLLIRRH</sequence>
<evidence type="ECO:0000256" key="1">
    <source>
        <dbReference type="SAM" id="MobiDB-lite"/>
    </source>
</evidence>
<organism evidence="5 6">
    <name type="scientific">Kribbella ginsengisoli</name>
    <dbReference type="NCBI Taxonomy" id="363865"/>
    <lineage>
        <taxon>Bacteria</taxon>
        <taxon>Bacillati</taxon>
        <taxon>Actinomycetota</taxon>
        <taxon>Actinomycetes</taxon>
        <taxon>Propionibacteriales</taxon>
        <taxon>Kribbellaceae</taxon>
        <taxon>Kribbella</taxon>
    </lineage>
</organism>
<feature type="chain" id="PRO_5046061097" description="M23ase beta-sheet core domain-containing protein" evidence="3">
    <location>
        <begin position="44"/>
        <end position="311"/>
    </location>
</feature>
<feature type="signal peptide" evidence="3">
    <location>
        <begin position="1"/>
        <end position="43"/>
    </location>
</feature>
<dbReference type="InterPro" id="IPR011055">
    <property type="entry name" value="Dup_hybrid_motif"/>
</dbReference>
<protein>
    <recommendedName>
        <fullName evidence="4">M23ase beta-sheet core domain-containing protein</fullName>
    </recommendedName>
</protein>
<feature type="domain" description="M23ase beta-sheet core" evidence="4">
    <location>
        <begin position="110"/>
        <end position="203"/>
    </location>
</feature>
<keyword evidence="2" id="KW-0812">Transmembrane</keyword>
<dbReference type="Gene3D" id="2.70.70.10">
    <property type="entry name" value="Glucose Permease (Domain IIA)"/>
    <property type="match status" value="1"/>
</dbReference>
<dbReference type="InterPro" id="IPR016047">
    <property type="entry name" value="M23ase_b-sheet_dom"/>
</dbReference>
<gene>
    <name evidence="5" type="ORF">GCM10022235_83220</name>
</gene>
<comment type="caution">
    <text evidence="5">The sequence shown here is derived from an EMBL/GenBank/DDBJ whole genome shotgun (WGS) entry which is preliminary data.</text>
</comment>
<dbReference type="Proteomes" id="UP001501222">
    <property type="component" value="Unassembled WGS sequence"/>
</dbReference>
<reference evidence="6" key="1">
    <citation type="journal article" date="2019" name="Int. J. Syst. Evol. Microbiol.">
        <title>The Global Catalogue of Microorganisms (GCM) 10K type strain sequencing project: providing services to taxonomists for standard genome sequencing and annotation.</title>
        <authorList>
            <consortium name="The Broad Institute Genomics Platform"/>
            <consortium name="The Broad Institute Genome Sequencing Center for Infectious Disease"/>
            <person name="Wu L."/>
            <person name="Ma J."/>
        </authorList>
    </citation>
    <scope>NUCLEOTIDE SEQUENCE [LARGE SCALE GENOMIC DNA]</scope>
    <source>
        <strain evidence="6">JCM 16928</strain>
    </source>
</reference>
<keyword evidence="6" id="KW-1185">Reference proteome</keyword>
<name>A0ABP6Z5K8_9ACTN</name>
<feature type="compositionally biased region" description="Pro residues" evidence="1">
    <location>
        <begin position="250"/>
        <end position="263"/>
    </location>
</feature>
<keyword evidence="2" id="KW-0472">Membrane</keyword>
<feature type="region of interest" description="Disordered" evidence="1">
    <location>
        <begin position="215"/>
        <end position="286"/>
    </location>
</feature>
<evidence type="ECO:0000256" key="3">
    <source>
        <dbReference type="SAM" id="SignalP"/>
    </source>
</evidence>
<dbReference type="EMBL" id="BAABAA010000023">
    <property type="protein sequence ID" value="GAA3598767.1"/>
    <property type="molecule type" value="Genomic_DNA"/>
</dbReference>
<keyword evidence="2" id="KW-1133">Transmembrane helix</keyword>